<reference evidence="10" key="1">
    <citation type="submission" date="2025-08" db="UniProtKB">
        <authorList>
            <consortium name="RefSeq"/>
        </authorList>
    </citation>
    <scope>IDENTIFICATION</scope>
    <source>
        <tissue evidence="10">Sperm</tissue>
    </source>
</reference>
<evidence type="ECO:0000256" key="6">
    <source>
        <dbReference type="RuleBase" id="RU363034"/>
    </source>
</evidence>
<name>A0AAJ7T4W1_PETMA</name>
<keyword evidence="3 6" id="KW-0378">Hydrolase</keyword>
<dbReference type="GO" id="GO:0006508">
    <property type="term" value="P:proteolysis"/>
    <property type="evidence" value="ECO:0007669"/>
    <property type="project" value="UniProtKB-KW"/>
</dbReference>
<accession>A0AAJ7T4W1</accession>
<keyword evidence="4 6" id="KW-0720">Serine protease</keyword>
<evidence type="ECO:0000313" key="9">
    <source>
        <dbReference type="Proteomes" id="UP001318040"/>
    </source>
</evidence>
<dbReference type="PANTHER" id="PTHR24264:SF20">
    <property type="entry name" value="TRYPSIN-LIKE"/>
    <property type="match status" value="1"/>
</dbReference>
<evidence type="ECO:0000256" key="7">
    <source>
        <dbReference type="SAM" id="SignalP"/>
    </source>
</evidence>
<evidence type="ECO:0000313" key="10">
    <source>
        <dbReference type="RefSeq" id="XP_032810884.1"/>
    </source>
</evidence>
<dbReference type="InterPro" id="IPR009003">
    <property type="entry name" value="Peptidase_S1_PA"/>
</dbReference>
<dbReference type="InterPro" id="IPR018114">
    <property type="entry name" value="TRYPSIN_HIS"/>
</dbReference>
<evidence type="ECO:0000256" key="5">
    <source>
        <dbReference type="ARBA" id="ARBA00023157"/>
    </source>
</evidence>
<keyword evidence="7" id="KW-0732">Signal</keyword>
<sequence length="267" mass="28352">MDDKKNKMDALLATVVVFLLCSFAVGHAEGEEETGVVGSRIVGGFEVARNSLPYQASLQQNGVHYCGGTLINAKWVLTAAHCEITNVNIIVVLGEHSLGNVEGKEQTFMVERAIRHAGYDPATVDNDIMLLKLPRAAVLNAAVQPVQLARAGARLEDGTSCLVSGWGTVGNGVMPDALRAVYLDTTSRGYCNDAYSGTLTDNMFCAVYAAGGRDACQGDSGGPLICNGALNGIVSWGYGCAYPNYPGVYTKVSNYITWIENTIANNM</sequence>
<dbReference type="InterPro" id="IPR050127">
    <property type="entry name" value="Serine_Proteases_S1"/>
</dbReference>
<dbReference type="KEGG" id="pmrn:116942717"/>
<keyword evidence="2 6" id="KW-0645">Protease</keyword>
<dbReference type="PROSITE" id="PS00134">
    <property type="entry name" value="TRYPSIN_HIS"/>
    <property type="match status" value="1"/>
</dbReference>
<keyword evidence="5" id="KW-1015">Disulfide bond</keyword>
<evidence type="ECO:0000256" key="3">
    <source>
        <dbReference type="ARBA" id="ARBA00022801"/>
    </source>
</evidence>
<proteinExistence type="inferred from homology"/>
<dbReference type="GO" id="GO:0004252">
    <property type="term" value="F:serine-type endopeptidase activity"/>
    <property type="evidence" value="ECO:0007669"/>
    <property type="project" value="InterPro"/>
</dbReference>
<dbReference type="RefSeq" id="XP_032810884.1">
    <property type="nucleotide sequence ID" value="XM_032954993.1"/>
</dbReference>
<dbReference type="AlphaFoldDB" id="A0AAJ7T4W1"/>
<dbReference type="PROSITE" id="PS00135">
    <property type="entry name" value="TRYPSIN_SER"/>
    <property type="match status" value="1"/>
</dbReference>
<keyword evidence="9" id="KW-1185">Reference proteome</keyword>
<dbReference type="InterPro" id="IPR001254">
    <property type="entry name" value="Trypsin_dom"/>
</dbReference>
<dbReference type="PROSITE" id="PS50240">
    <property type="entry name" value="TRYPSIN_DOM"/>
    <property type="match status" value="1"/>
</dbReference>
<dbReference type="PANTHER" id="PTHR24264">
    <property type="entry name" value="TRYPSIN-RELATED"/>
    <property type="match status" value="1"/>
</dbReference>
<dbReference type="CDD" id="cd00190">
    <property type="entry name" value="Tryp_SPc"/>
    <property type="match status" value="1"/>
</dbReference>
<dbReference type="InterPro" id="IPR001314">
    <property type="entry name" value="Peptidase_S1A"/>
</dbReference>
<organism evidence="9 10">
    <name type="scientific">Petromyzon marinus</name>
    <name type="common">Sea lamprey</name>
    <dbReference type="NCBI Taxonomy" id="7757"/>
    <lineage>
        <taxon>Eukaryota</taxon>
        <taxon>Metazoa</taxon>
        <taxon>Chordata</taxon>
        <taxon>Craniata</taxon>
        <taxon>Vertebrata</taxon>
        <taxon>Cyclostomata</taxon>
        <taxon>Hyperoartia</taxon>
        <taxon>Petromyzontiformes</taxon>
        <taxon>Petromyzontidae</taxon>
        <taxon>Petromyzon</taxon>
    </lineage>
</organism>
<feature type="chain" id="PRO_5042584332" evidence="7">
    <location>
        <begin position="31"/>
        <end position="267"/>
    </location>
</feature>
<dbReference type="SMART" id="SM00020">
    <property type="entry name" value="Tryp_SPc"/>
    <property type="match status" value="1"/>
</dbReference>
<protein>
    <submittedName>
        <fullName evidence="10">Trypsin-like isoform X1</fullName>
    </submittedName>
</protein>
<evidence type="ECO:0000256" key="2">
    <source>
        <dbReference type="ARBA" id="ARBA00022670"/>
    </source>
</evidence>
<dbReference type="SUPFAM" id="SSF50494">
    <property type="entry name" value="Trypsin-like serine proteases"/>
    <property type="match status" value="1"/>
</dbReference>
<feature type="domain" description="Peptidase S1" evidence="8">
    <location>
        <begin position="41"/>
        <end position="264"/>
    </location>
</feature>
<evidence type="ECO:0000256" key="4">
    <source>
        <dbReference type="ARBA" id="ARBA00022825"/>
    </source>
</evidence>
<evidence type="ECO:0000259" key="8">
    <source>
        <dbReference type="PROSITE" id="PS50240"/>
    </source>
</evidence>
<evidence type="ECO:0000256" key="1">
    <source>
        <dbReference type="ARBA" id="ARBA00007664"/>
    </source>
</evidence>
<gene>
    <name evidence="10" type="primary">LOC116942717</name>
</gene>
<dbReference type="GO" id="GO:0005615">
    <property type="term" value="C:extracellular space"/>
    <property type="evidence" value="ECO:0007669"/>
    <property type="project" value="TreeGrafter"/>
</dbReference>
<dbReference type="InterPro" id="IPR043504">
    <property type="entry name" value="Peptidase_S1_PA_chymotrypsin"/>
</dbReference>
<feature type="signal peptide" evidence="7">
    <location>
        <begin position="1"/>
        <end position="30"/>
    </location>
</feature>
<dbReference type="FunFam" id="2.40.10.10:FF:000077">
    <property type="entry name" value="Predicted protein"/>
    <property type="match status" value="1"/>
</dbReference>
<dbReference type="PRINTS" id="PR00722">
    <property type="entry name" value="CHYMOTRYPSIN"/>
</dbReference>
<dbReference type="InterPro" id="IPR033116">
    <property type="entry name" value="TRYPSIN_SER"/>
</dbReference>
<dbReference type="Pfam" id="PF00089">
    <property type="entry name" value="Trypsin"/>
    <property type="match status" value="1"/>
</dbReference>
<comment type="similarity">
    <text evidence="1">Belongs to the peptidase S1 family.</text>
</comment>
<dbReference type="Proteomes" id="UP001318040">
    <property type="component" value="Chromosome 15"/>
</dbReference>
<dbReference type="Gene3D" id="2.40.10.10">
    <property type="entry name" value="Trypsin-like serine proteases"/>
    <property type="match status" value="3"/>
</dbReference>